<dbReference type="Ensembl" id="ENSCPVT00000002347.2">
    <property type="protein sequence ID" value="ENSCPVP00000002256.1"/>
    <property type="gene ID" value="ENSCPVG00000001677.2"/>
</dbReference>
<evidence type="ECO:0000313" key="1">
    <source>
        <dbReference type="Ensembl" id="ENSCPVP00000002256.1"/>
    </source>
</evidence>
<dbReference type="AlphaFoldDB" id="A0A8C3M7U6"/>
<dbReference type="Proteomes" id="UP000694382">
    <property type="component" value="Chromosome 6"/>
</dbReference>
<accession>A0A8C3M7U6</accession>
<keyword evidence="2" id="KW-1185">Reference proteome</keyword>
<dbReference type="Pfam" id="PF14986">
    <property type="entry name" value="DUF4514"/>
    <property type="match status" value="1"/>
</dbReference>
<proteinExistence type="predicted"/>
<reference evidence="1" key="3">
    <citation type="submission" date="2025-09" db="UniProtKB">
        <authorList>
            <consortium name="Ensembl"/>
        </authorList>
    </citation>
    <scope>IDENTIFICATION</scope>
</reference>
<reference evidence="1" key="1">
    <citation type="submission" date="2020-02" db="EMBL/GenBank/DDBJ databases">
        <authorList>
            <person name="Enbody D E."/>
            <person name="Pettersson E M."/>
        </authorList>
    </citation>
    <scope>NUCLEOTIDE SEQUENCE [LARGE SCALE GENOMIC DNA]</scope>
</reference>
<evidence type="ECO:0000313" key="2">
    <source>
        <dbReference type="Proteomes" id="UP000694382"/>
    </source>
</evidence>
<reference evidence="1" key="2">
    <citation type="submission" date="2025-08" db="UniProtKB">
        <authorList>
            <consortium name="Ensembl"/>
        </authorList>
    </citation>
    <scope>IDENTIFICATION</scope>
</reference>
<organism evidence="1 2">
    <name type="scientific">Geospiza parvula</name>
    <name type="common">Small tree-finch</name>
    <name type="synonym">Camarhynchus parvulus</name>
    <dbReference type="NCBI Taxonomy" id="87175"/>
    <lineage>
        <taxon>Eukaryota</taxon>
        <taxon>Metazoa</taxon>
        <taxon>Chordata</taxon>
        <taxon>Craniata</taxon>
        <taxon>Vertebrata</taxon>
        <taxon>Euteleostomi</taxon>
        <taxon>Archelosauria</taxon>
        <taxon>Archosauria</taxon>
        <taxon>Dinosauria</taxon>
        <taxon>Saurischia</taxon>
        <taxon>Theropoda</taxon>
        <taxon>Coelurosauria</taxon>
        <taxon>Aves</taxon>
        <taxon>Neognathae</taxon>
        <taxon>Neoaves</taxon>
        <taxon>Telluraves</taxon>
        <taxon>Australaves</taxon>
        <taxon>Passeriformes</taxon>
        <taxon>Thraupidae</taxon>
        <taxon>Camarhynchus</taxon>
    </lineage>
</organism>
<name>A0A8C3M7U6_GEOPR</name>
<protein>
    <submittedName>
        <fullName evidence="1">Uncharacterized protein</fullName>
    </submittedName>
</protein>
<sequence length="93" mass="10010">MRTERGTQILNTGTPYYTYVIIGVTLGAALAIGFLAVLICMIKAKMIDSVFGANWVNVLKTPFTLTSQGHAVIVPAGRDASLPLTFLPLTQKQ</sequence>
<dbReference type="InterPro" id="IPR029395">
    <property type="entry name" value="DUF4514"/>
</dbReference>